<organism evidence="2 3">
    <name type="scientific">Lasius niger</name>
    <name type="common">Black garden ant</name>
    <dbReference type="NCBI Taxonomy" id="67767"/>
    <lineage>
        <taxon>Eukaryota</taxon>
        <taxon>Metazoa</taxon>
        <taxon>Ecdysozoa</taxon>
        <taxon>Arthropoda</taxon>
        <taxon>Hexapoda</taxon>
        <taxon>Insecta</taxon>
        <taxon>Pterygota</taxon>
        <taxon>Neoptera</taxon>
        <taxon>Endopterygota</taxon>
        <taxon>Hymenoptera</taxon>
        <taxon>Apocrita</taxon>
        <taxon>Aculeata</taxon>
        <taxon>Formicoidea</taxon>
        <taxon>Formicidae</taxon>
        <taxon>Formicinae</taxon>
        <taxon>Lasius</taxon>
        <taxon>Lasius</taxon>
    </lineage>
</organism>
<dbReference type="PaxDb" id="67767-A0A0J7K588"/>
<dbReference type="OrthoDB" id="7700848at2759"/>
<dbReference type="GO" id="GO:0071897">
    <property type="term" value="P:DNA biosynthetic process"/>
    <property type="evidence" value="ECO:0007669"/>
    <property type="project" value="UniProtKB-ARBA"/>
</dbReference>
<dbReference type="Proteomes" id="UP000036403">
    <property type="component" value="Unassembled WGS sequence"/>
</dbReference>
<accession>A0A0J7K588</accession>
<dbReference type="InterPro" id="IPR000477">
    <property type="entry name" value="RT_dom"/>
</dbReference>
<dbReference type="Pfam" id="PF00078">
    <property type="entry name" value="RVT_1"/>
    <property type="match status" value="1"/>
</dbReference>
<gene>
    <name evidence="2" type="ORF">RF55_15725</name>
</gene>
<dbReference type="PROSITE" id="PS50878">
    <property type="entry name" value="RT_POL"/>
    <property type="match status" value="1"/>
</dbReference>
<keyword evidence="3" id="KW-1185">Reference proteome</keyword>
<protein>
    <submittedName>
        <fullName evidence="2">Reverse</fullName>
    </submittedName>
</protein>
<comment type="caution">
    <text evidence="2">The sequence shown here is derived from an EMBL/GenBank/DDBJ whole genome shotgun (WGS) entry which is preliminary data.</text>
</comment>
<dbReference type="STRING" id="67767.A0A0J7K588"/>
<name>A0A0J7K588_LASNI</name>
<evidence type="ECO:0000259" key="1">
    <source>
        <dbReference type="PROSITE" id="PS50878"/>
    </source>
</evidence>
<dbReference type="SUPFAM" id="SSF56672">
    <property type="entry name" value="DNA/RNA polymerases"/>
    <property type="match status" value="1"/>
</dbReference>
<proteinExistence type="predicted"/>
<evidence type="ECO:0000313" key="2">
    <source>
        <dbReference type="EMBL" id="KMQ85608.1"/>
    </source>
</evidence>
<dbReference type="EMBL" id="LBMM01013508">
    <property type="protein sequence ID" value="KMQ85608.1"/>
    <property type="molecule type" value="Genomic_DNA"/>
</dbReference>
<sequence length="198" mass="22163">MEEEILDQVLNSLFPRGDQGDSAGTEWPDWRWDNTWEVLPGEVDRHVKKRPAANKAPGPDGLKATLWRKVPNVIVGKLAHCYNLCLKEGIFQRTWKKANLVLIPKGKISGIGLLKVRPICLLNEIGKTFERVIADRIWNWIDEHPEAGLSDNQFGFRTKRSTCDALKKEKRVTKEAVAEGGVAIAVGLDIANAFNSLP</sequence>
<evidence type="ECO:0000313" key="3">
    <source>
        <dbReference type="Proteomes" id="UP000036403"/>
    </source>
</evidence>
<dbReference type="PANTHER" id="PTHR19446">
    <property type="entry name" value="REVERSE TRANSCRIPTASES"/>
    <property type="match status" value="1"/>
</dbReference>
<dbReference type="InterPro" id="IPR043502">
    <property type="entry name" value="DNA/RNA_pol_sf"/>
</dbReference>
<reference evidence="2 3" key="1">
    <citation type="submission" date="2015-04" db="EMBL/GenBank/DDBJ databases">
        <title>Lasius niger genome sequencing.</title>
        <authorList>
            <person name="Konorov E.A."/>
            <person name="Nikitin M.A."/>
            <person name="Kirill M.V."/>
            <person name="Chang P."/>
        </authorList>
    </citation>
    <scope>NUCLEOTIDE SEQUENCE [LARGE SCALE GENOMIC DNA]</scope>
    <source>
        <tissue evidence="2">Whole</tissue>
    </source>
</reference>
<feature type="domain" description="Reverse transcriptase" evidence="1">
    <location>
        <begin position="84"/>
        <end position="198"/>
    </location>
</feature>
<dbReference type="AlphaFoldDB" id="A0A0J7K588"/>